<dbReference type="Proteomes" id="UP000567067">
    <property type="component" value="Unassembled WGS sequence"/>
</dbReference>
<dbReference type="SUPFAM" id="SSF46894">
    <property type="entry name" value="C-terminal effector domain of the bipartite response regulators"/>
    <property type="match status" value="1"/>
</dbReference>
<dbReference type="SMART" id="SM00862">
    <property type="entry name" value="Trans_reg_C"/>
    <property type="match status" value="1"/>
</dbReference>
<evidence type="ECO:0000256" key="4">
    <source>
        <dbReference type="ARBA" id="ARBA00023015"/>
    </source>
</evidence>
<dbReference type="CDD" id="cd00383">
    <property type="entry name" value="trans_reg_C"/>
    <property type="match status" value="1"/>
</dbReference>
<feature type="domain" description="OmpR/PhoB-type" evidence="10">
    <location>
        <begin position="128"/>
        <end position="224"/>
    </location>
</feature>
<dbReference type="PANTHER" id="PTHR48111">
    <property type="entry name" value="REGULATOR OF RPOS"/>
    <property type="match status" value="1"/>
</dbReference>
<keyword evidence="3" id="KW-0902">Two-component regulatory system</keyword>
<dbReference type="PANTHER" id="PTHR48111:SF73">
    <property type="entry name" value="ALKALINE PHOSPHATASE SYNTHESIS TRANSCRIPTIONAL REGULATORY PROTEIN PHOP"/>
    <property type="match status" value="1"/>
</dbReference>
<dbReference type="InterPro" id="IPR001789">
    <property type="entry name" value="Sig_transdc_resp-reg_receiver"/>
</dbReference>
<dbReference type="PROSITE" id="PS50110">
    <property type="entry name" value="RESPONSE_REGULATORY"/>
    <property type="match status" value="1"/>
</dbReference>
<evidence type="ECO:0000259" key="9">
    <source>
        <dbReference type="PROSITE" id="PS50110"/>
    </source>
</evidence>
<name>A0A7W3SXZ6_9BACL</name>
<dbReference type="Gene3D" id="1.10.10.10">
    <property type="entry name" value="Winged helix-like DNA-binding domain superfamily/Winged helix DNA-binding domain"/>
    <property type="match status" value="1"/>
</dbReference>
<reference evidence="11 12" key="1">
    <citation type="submission" date="2020-08" db="EMBL/GenBank/DDBJ databases">
        <title>Genomic Encyclopedia of Type Strains, Phase III (KMG-III): the genomes of soil and plant-associated and newly described type strains.</title>
        <authorList>
            <person name="Whitman W."/>
        </authorList>
    </citation>
    <scope>NUCLEOTIDE SEQUENCE [LARGE SCALE GENOMIC DNA]</scope>
    <source>
        <strain evidence="11 12">CECT 8693</strain>
    </source>
</reference>
<accession>A0A7W3SXZ6</accession>
<comment type="subcellular location">
    <subcellularLocation>
        <location evidence="1">Cytoplasm</location>
    </subcellularLocation>
</comment>
<proteinExistence type="predicted"/>
<dbReference type="GO" id="GO:0005829">
    <property type="term" value="C:cytosol"/>
    <property type="evidence" value="ECO:0007669"/>
    <property type="project" value="TreeGrafter"/>
</dbReference>
<evidence type="ECO:0000256" key="5">
    <source>
        <dbReference type="ARBA" id="ARBA00023125"/>
    </source>
</evidence>
<evidence type="ECO:0000256" key="2">
    <source>
        <dbReference type="ARBA" id="ARBA00022553"/>
    </source>
</evidence>
<feature type="domain" description="Response regulatory" evidence="9">
    <location>
        <begin position="4"/>
        <end position="117"/>
    </location>
</feature>
<dbReference type="InterPro" id="IPR016032">
    <property type="entry name" value="Sig_transdc_resp-reg_C-effctor"/>
</dbReference>
<dbReference type="InterPro" id="IPR036388">
    <property type="entry name" value="WH-like_DNA-bd_sf"/>
</dbReference>
<dbReference type="SMART" id="SM00448">
    <property type="entry name" value="REC"/>
    <property type="match status" value="1"/>
</dbReference>
<gene>
    <name evidence="11" type="ORF">FHR92_004810</name>
</gene>
<dbReference type="Pfam" id="PF00486">
    <property type="entry name" value="Trans_reg_C"/>
    <property type="match status" value="1"/>
</dbReference>
<dbReference type="EMBL" id="JACJIP010000047">
    <property type="protein sequence ID" value="MBA9088314.1"/>
    <property type="molecule type" value="Genomic_DNA"/>
</dbReference>
<keyword evidence="5 8" id="KW-0238">DNA-binding</keyword>
<dbReference type="Pfam" id="PF00072">
    <property type="entry name" value="Response_reg"/>
    <property type="match status" value="1"/>
</dbReference>
<dbReference type="Gene3D" id="3.40.50.2300">
    <property type="match status" value="1"/>
</dbReference>
<dbReference type="RefSeq" id="WP_182539814.1">
    <property type="nucleotide sequence ID" value="NZ_JACJIP010000047.1"/>
</dbReference>
<keyword evidence="2 7" id="KW-0597">Phosphoprotein</keyword>
<dbReference type="InterPro" id="IPR011006">
    <property type="entry name" value="CheY-like_superfamily"/>
</dbReference>
<evidence type="ECO:0000256" key="6">
    <source>
        <dbReference type="ARBA" id="ARBA00023163"/>
    </source>
</evidence>
<feature type="modified residue" description="4-aspartylphosphate" evidence="7">
    <location>
        <position position="53"/>
    </location>
</feature>
<dbReference type="InterPro" id="IPR001867">
    <property type="entry name" value="OmpR/PhoB-type_DNA-bd"/>
</dbReference>
<keyword evidence="4" id="KW-0805">Transcription regulation</keyword>
<dbReference type="GO" id="GO:0032993">
    <property type="term" value="C:protein-DNA complex"/>
    <property type="evidence" value="ECO:0007669"/>
    <property type="project" value="TreeGrafter"/>
</dbReference>
<evidence type="ECO:0000313" key="12">
    <source>
        <dbReference type="Proteomes" id="UP000567067"/>
    </source>
</evidence>
<dbReference type="InterPro" id="IPR039420">
    <property type="entry name" value="WalR-like"/>
</dbReference>
<keyword evidence="6" id="KW-0804">Transcription</keyword>
<keyword evidence="12" id="KW-1185">Reference proteome</keyword>
<dbReference type="CDD" id="cd17574">
    <property type="entry name" value="REC_OmpR"/>
    <property type="match status" value="1"/>
</dbReference>
<evidence type="ECO:0000256" key="7">
    <source>
        <dbReference type="PROSITE-ProRule" id="PRU00169"/>
    </source>
</evidence>
<evidence type="ECO:0000256" key="3">
    <source>
        <dbReference type="ARBA" id="ARBA00023012"/>
    </source>
</evidence>
<dbReference type="AlphaFoldDB" id="A0A7W3SXZ6"/>
<dbReference type="GO" id="GO:0006355">
    <property type="term" value="P:regulation of DNA-templated transcription"/>
    <property type="evidence" value="ECO:0007669"/>
    <property type="project" value="InterPro"/>
</dbReference>
<dbReference type="SUPFAM" id="SSF52172">
    <property type="entry name" value="CheY-like"/>
    <property type="match status" value="1"/>
</dbReference>
<dbReference type="GO" id="GO:0000156">
    <property type="term" value="F:phosphorelay response regulator activity"/>
    <property type="evidence" value="ECO:0007669"/>
    <property type="project" value="TreeGrafter"/>
</dbReference>
<dbReference type="FunFam" id="1.10.10.10:FF:000018">
    <property type="entry name" value="DNA-binding response regulator ResD"/>
    <property type="match status" value="1"/>
</dbReference>
<evidence type="ECO:0000259" key="10">
    <source>
        <dbReference type="PROSITE" id="PS51755"/>
    </source>
</evidence>
<dbReference type="GO" id="GO:0000976">
    <property type="term" value="F:transcription cis-regulatory region binding"/>
    <property type="evidence" value="ECO:0007669"/>
    <property type="project" value="TreeGrafter"/>
</dbReference>
<sequence>MGNKVLIVEDEIRIREVISDYFTQDGWEVYEIDNGIDALSWFDFWHPNLIILDIMMPRMDGFEVCRQIRSRSGVPIILLTAKSGDQDKIYGFELGADDYVTKPFSPKVLIARANSLMKRVTENYQPQGHMLAFGSAVLNTLARRLEVDGTEVELTPKEYEILLLLMNNKNIVFPREAIISRVWGLEFDGDNRVVDSHIKKLRFKLGYESRFIRTVIGTGYKFQEEAEG</sequence>
<dbReference type="Gene3D" id="6.10.250.690">
    <property type="match status" value="1"/>
</dbReference>
<organism evidence="11 12">
    <name type="scientific">Fontibacillus solani</name>
    <dbReference type="NCBI Taxonomy" id="1572857"/>
    <lineage>
        <taxon>Bacteria</taxon>
        <taxon>Bacillati</taxon>
        <taxon>Bacillota</taxon>
        <taxon>Bacilli</taxon>
        <taxon>Bacillales</taxon>
        <taxon>Paenibacillaceae</taxon>
        <taxon>Fontibacillus</taxon>
    </lineage>
</organism>
<evidence type="ECO:0000313" key="11">
    <source>
        <dbReference type="EMBL" id="MBA9088314.1"/>
    </source>
</evidence>
<evidence type="ECO:0000256" key="8">
    <source>
        <dbReference type="PROSITE-ProRule" id="PRU01091"/>
    </source>
</evidence>
<evidence type="ECO:0000256" key="1">
    <source>
        <dbReference type="ARBA" id="ARBA00004496"/>
    </source>
</evidence>
<protein>
    <submittedName>
        <fullName evidence="11">DNA-binding response OmpR family regulator</fullName>
    </submittedName>
</protein>
<feature type="DNA-binding region" description="OmpR/PhoB-type" evidence="8">
    <location>
        <begin position="128"/>
        <end position="224"/>
    </location>
</feature>
<comment type="caution">
    <text evidence="11">The sequence shown here is derived from an EMBL/GenBank/DDBJ whole genome shotgun (WGS) entry which is preliminary data.</text>
</comment>
<dbReference type="PROSITE" id="PS51755">
    <property type="entry name" value="OMPR_PHOB"/>
    <property type="match status" value="1"/>
</dbReference>
<dbReference type="FunFam" id="3.40.50.2300:FF:000001">
    <property type="entry name" value="DNA-binding response regulator PhoB"/>
    <property type="match status" value="1"/>
</dbReference>